<protein>
    <recommendedName>
        <fullName evidence="3">DUF1311 domain-containing protein</fullName>
    </recommendedName>
</protein>
<reference evidence="1 2" key="1">
    <citation type="submission" date="2019-03" db="EMBL/GenBank/DDBJ databases">
        <title>Genomic analyses of the natural microbiome of Caenorhabditis elegans.</title>
        <authorList>
            <person name="Samuel B."/>
        </authorList>
    </citation>
    <scope>NUCLEOTIDE SEQUENCE [LARGE SCALE GENOMIC DNA]</scope>
    <source>
        <strain evidence="1 2">JUb89</strain>
    </source>
</reference>
<accession>A0A4R1XRV2</accession>
<keyword evidence="2" id="KW-1185">Reference proteome</keyword>
<dbReference type="EMBL" id="SLVJ01000010">
    <property type="protein sequence ID" value="TCM67064.1"/>
    <property type="molecule type" value="Genomic_DNA"/>
</dbReference>
<comment type="caution">
    <text evidence="1">The sequence shown here is derived from an EMBL/GenBank/DDBJ whole genome shotgun (WGS) entry which is preliminary data.</text>
</comment>
<dbReference type="AlphaFoldDB" id="A0A4R1XRV2"/>
<dbReference type="PROSITE" id="PS51257">
    <property type="entry name" value="PROKAR_LIPOPROTEIN"/>
    <property type="match status" value="1"/>
</dbReference>
<evidence type="ECO:0008006" key="3">
    <source>
        <dbReference type="Google" id="ProtNLM"/>
    </source>
</evidence>
<evidence type="ECO:0000313" key="1">
    <source>
        <dbReference type="EMBL" id="TCM67064.1"/>
    </source>
</evidence>
<gene>
    <name evidence="1" type="ORF">EC844_110105</name>
</gene>
<name>A0A4R1XRV2_ACICA</name>
<evidence type="ECO:0000313" key="2">
    <source>
        <dbReference type="Proteomes" id="UP000294963"/>
    </source>
</evidence>
<dbReference type="OrthoDB" id="6711519at2"/>
<dbReference type="Proteomes" id="UP000294963">
    <property type="component" value="Unassembled WGS sequence"/>
</dbReference>
<organism evidence="1 2">
    <name type="scientific">Acinetobacter calcoaceticus</name>
    <dbReference type="NCBI Taxonomy" id="471"/>
    <lineage>
        <taxon>Bacteria</taxon>
        <taxon>Pseudomonadati</taxon>
        <taxon>Pseudomonadota</taxon>
        <taxon>Gammaproteobacteria</taxon>
        <taxon>Moraxellales</taxon>
        <taxon>Moraxellaceae</taxon>
        <taxon>Acinetobacter</taxon>
        <taxon>Acinetobacter calcoaceticus/baumannii complex</taxon>
    </lineage>
</organism>
<proteinExistence type="predicted"/>
<sequence>MQKQFVSIALISTSLLLSGCDYFKSKKEPVETKEVSEWSCSNPANIDQLQKNLKDDYLKLVDRRLRESKYYEADQALLKTINDNLKFEIKNVRTITEDAANTTQLQCDSQLVVHLPKGLQQRAENAYTELGKECEDGCESGGYDSIKDYLEDGEYSLKLNNNQLTGQFNYDINKTDKDGYTLSAQHQSDVIEGVSFMVVKAVQFASYVKENKEIQVSDQKNTQEYLEQRQLSQKAMDIRKKELLTEKVKQVEQLNQAWDNLSEELRLEHKQEQADWFVKRDVDCNVLAQKSVGQLSEREVETYQQQYNYWDDAMREQNKQMQYNKCFIQRTSERSDYLNNLS</sequence>